<dbReference type="GO" id="GO:0005524">
    <property type="term" value="F:ATP binding"/>
    <property type="evidence" value="ECO:0007669"/>
    <property type="project" value="TreeGrafter"/>
</dbReference>
<dbReference type="GO" id="GO:0051782">
    <property type="term" value="P:negative regulation of cell division"/>
    <property type="evidence" value="ECO:0007669"/>
    <property type="project" value="TreeGrafter"/>
</dbReference>
<evidence type="ECO:0000256" key="1">
    <source>
        <dbReference type="PROSITE-ProRule" id="PRU00169"/>
    </source>
</evidence>
<evidence type="ECO:0000313" key="6">
    <source>
        <dbReference type="Proteomes" id="UP000677234"/>
    </source>
</evidence>
<reference evidence="3 5" key="1">
    <citation type="submission" date="2020-12" db="EMBL/GenBank/DDBJ databases">
        <title>strain FJAT-54423T represents a novel species of the genus Brevibacillus.</title>
        <authorList>
            <person name="Tang R."/>
        </authorList>
    </citation>
    <scope>NUCLEOTIDE SEQUENCE [LARGE SCALE GENOMIC DNA]</scope>
    <source>
        <strain evidence="3 5">FJAT-54423</strain>
    </source>
</reference>
<dbReference type="AlphaFoldDB" id="A0A7T5JQ50"/>
<dbReference type="SUPFAM" id="SSF52540">
    <property type="entry name" value="P-loop containing nucleoside triphosphate hydrolases"/>
    <property type="match status" value="1"/>
</dbReference>
<dbReference type="GO" id="GO:0005829">
    <property type="term" value="C:cytosol"/>
    <property type="evidence" value="ECO:0007669"/>
    <property type="project" value="TreeGrafter"/>
</dbReference>
<dbReference type="InterPro" id="IPR025669">
    <property type="entry name" value="AAA_dom"/>
</dbReference>
<evidence type="ECO:0000259" key="2">
    <source>
        <dbReference type="PROSITE" id="PS50110"/>
    </source>
</evidence>
<dbReference type="PROSITE" id="PS50110">
    <property type="entry name" value="RESPONSE_REGULATORY"/>
    <property type="match status" value="1"/>
</dbReference>
<dbReference type="PANTHER" id="PTHR43384">
    <property type="entry name" value="SEPTUM SITE-DETERMINING PROTEIN MIND HOMOLOG, CHLOROPLASTIC-RELATED"/>
    <property type="match status" value="1"/>
</dbReference>
<dbReference type="SMART" id="SM00448">
    <property type="entry name" value="REC"/>
    <property type="match status" value="1"/>
</dbReference>
<dbReference type="PANTHER" id="PTHR43384:SF13">
    <property type="entry name" value="SLR0110 PROTEIN"/>
    <property type="match status" value="1"/>
</dbReference>
<dbReference type="EMBL" id="CP073708">
    <property type="protein sequence ID" value="QUO42792.1"/>
    <property type="molecule type" value="Genomic_DNA"/>
</dbReference>
<comment type="caution">
    <text evidence="1">Lacks conserved residue(s) required for the propagation of feature annotation.</text>
</comment>
<evidence type="ECO:0000313" key="5">
    <source>
        <dbReference type="Proteomes" id="UP000595847"/>
    </source>
</evidence>
<dbReference type="Gene3D" id="3.40.50.2300">
    <property type="match status" value="1"/>
</dbReference>
<dbReference type="InterPro" id="IPR001789">
    <property type="entry name" value="Sig_transdc_resp-reg_receiver"/>
</dbReference>
<name>A0A7T5JQ50_9BACL</name>
<dbReference type="InterPro" id="IPR050625">
    <property type="entry name" value="ParA/MinD_ATPase"/>
</dbReference>
<accession>A0A7T5JQ50</accession>
<dbReference type="Proteomes" id="UP000595847">
    <property type="component" value="Chromosome"/>
</dbReference>
<keyword evidence="6" id="KW-1185">Reference proteome</keyword>
<sequence length="386" mass="43257">MSIDTAKILVVVDYDSVKDLLRETLVPYGDVQFTTSPEVKLEIDRIGPDAVLLVQPEDGSGVELIQYIQNELPQSIIIFLTEKQDFALLRDVVSAGAVEYILLPDELNLLNDRMEKIAELIHQRERKLDAAVAGQPFARGRGKVYSFYSGKGGSGRTLLSTAYAQALKLESANRVLLIDLNLQFGGVETFLSLDTNRSLADLMPVLHEMNENHIRNVTQREIHSKLEVMLSPRDAETAEQMTEEFISRLIRASRRSYDYVMIDLPTHMDELTYTALEESDLIYYVMNLDTPSVQSYRQVENLFKQLGIDTAGRLEIVVNMVSKHNELKVADLKGLLPAPITAEICLDQAGVQAAVNQGVPLQKTANEKKLGPVAKDIRNWVRSKLT</sequence>
<protein>
    <submittedName>
        <fullName evidence="3">AAA family ATPase</fullName>
    </submittedName>
</protein>
<organism evidence="3 5">
    <name type="scientific">Brevibacillus composti</name>
    <dbReference type="NCBI Taxonomy" id="2796470"/>
    <lineage>
        <taxon>Bacteria</taxon>
        <taxon>Bacillati</taxon>
        <taxon>Bacillota</taxon>
        <taxon>Bacilli</taxon>
        <taxon>Bacillales</taxon>
        <taxon>Paenibacillaceae</taxon>
        <taxon>Brevibacillus</taxon>
    </lineage>
</organism>
<dbReference type="SUPFAM" id="SSF52172">
    <property type="entry name" value="CheY-like"/>
    <property type="match status" value="1"/>
</dbReference>
<feature type="domain" description="Response regulatory" evidence="2">
    <location>
        <begin position="7"/>
        <end position="118"/>
    </location>
</feature>
<dbReference type="Proteomes" id="UP000677234">
    <property type="component" value="Chromosome"/>
</dbReference>
<proteinExistence type="predicted"/>
<gene>
    <name evidence="3" type="ORF">JD108_07795</name>
    <name evidence="4" type="ORF">KDJ56_07475</name>
</gene>
<dbReference type="RefSeq" id="WP_198829280.1">
    <property type="nucleotide sequence ID" value="NZ_CP066308.1"/>
</dbReference>
<dbReference type="InterPro" id="IPR011006">
    <property type="entry name" value="CheY-like_superfamily"/>
</dbReference>
<dbReference type="Gene3D" id="3.40.50.300">
    <property type="entry name" value="P-loop containing nucleotide triphosphate hydrolases"/>
    <property type="match status" value="1"/>
</dbReference>
<evidence type="ECO:0000313" key="3">
    <source>
        <dbReference type="EMBL" id="QQE75766.1"/>
    </source>
</evidence>
<evidence type="ECO:0000313" key="4">
    <source>
        <dbReference type="EMBL" id="QUO42792.1"/>
    </source>
</evidence>
<dbReference type="KEGG" id="bcop:JD108_07795"/>
<dbReference type="GO" id="GO:0009898">
    <property type="term" value="C:cytoplasmic side of plasma membrane"/>
    <property type="evidence" value="ECO:0007669"/>
    <property type="project" value="TreeGrafter"/>
</dbReference>
<reference evidence="4" key="2">
    <citation type="submission" date="2021-04" db="EMBL/GenBank/DDBJ databases">
        <title>Brevibacillus composti FJAT-54423, complete genome.</title>
        <authorList>
            <person name="Tang R."/>
        </authorList>
    </citation>
    <scope>NUCLEOTIDE SEQUENCE</scope>
    <source>
        <strain evidence="4">FJAT-54424</strain>
    </source>
</reference>
<dbReference type="EMBL" id="CP066308">
    <property type="protein sequence ID" value="QQE75766.1"/>
    <property type="molecule type" value="Genomic_DNA"/>
</dbReference>
<dbReference type="Pfam" id="PF13614">
    <property type="entry name" value="AAA_31"/>
    <property type="match status" value="1"/>
</dbReference>
<dbReference type="GO" id="GO:0016887">
    <property type="term" value="F:ATP hydrolysis activity"/>
    <property type="evidence" value="ECO:0007669"/>
    <property type="project" value="TreeGrafter"/>
</dbReference>
<dbReference type="InterPro" id="IPR027417">
    <property type="entry name" value="P-loop_NTPase"/>
</dbReference>
<dbReference type="GO" id="GO:0000160">
    <property type="term" value="P:phosphorelay signal transduction system"/>
    <property type="evidence" value="ECO:0007669"/>
    <property type="project" value="InterPro"/>
</dbReference>